<evidence type="ECO:0000313" key="1">
    <source>
        <dbReference type="EMBL" id="KAL0151764.1"/>
    </source>
</evidence>
<protein>
    <submittedName>
        <fullName evidence="1">Uncharacterized protein</fullName>
    </submittedName>
</protein>
<feature type="non-terminal residue" evidence="1">
    <location>
        <position position="1"/>
    </location>
</feature>
<organism evidence="1 2">
    <name type="scientific">Cirrhinus mrigala</name>
    <name type="common">Mrigala</name>
    <dbReference type="NCBI Taxonomy" id="683832"/>
    <lineage>
        <taxon>Eukaryota</taxon>
        <taxon>Metazoa</taxon>
        <taxon>Chordata</taxon>
        <taxon>Craniata</taxon>
        <taxon>Vertebrata</taxon>
        <taxon>Euteleostomi</taxon>
        <taxon>Actinopterygii</taxon>
        <taxon>Neopterygii</taxon>
        <taxon>Teleostei</taxon>
        <taxon>Ostariophysi</taxon>
        <taxon>Cypriniformes</taxon>
        <taxon>Cyprinidae</taxon>
        <taxon>Labeoninae</taxon>
        <taxon>Labeonini</taxon>
        <taxon>Cirrhinus</taxon>
    </lineage>
</organism>
<sequence>SFRSLSLLPESTDMSDSFSTAFSFDGMRESVCQLRDKLEDFCKEVKKISET</sequence>
<dbReference type="AlphaFoldDB" id="A0ABD0MRY9"/>
<dbReference type="EMBL" id="JAMKFB020000227">
    <property type="protein sequence ID" value="KAL0151764.1"/>
    <property type="molecule type" value="Genomic_DNA"/>
</dbReference>
<evidence type="ECO:0000313" key="2">
    <source>
        <dbReference type="Proteomes" id="UP001529510"/>
    </source>
</evidence>
<reference evidence="1 2" key="1">
    <citation type="submission" date="2024-05" db="EMBL/GenBank/DDBJ databases">
        <title>Genome sequencing and assembly of Indian major carp, Cirrhinus mrigala (Hamilton, 1822).</title>
        <authorList>
            <person name="Mohindra V."/>
            <person name="Chowdhury L.M."/>
            <person name="Lal K."/>
            <person name="Jena J.K."/>
        </authorList>
    </citation>
    <scope>NUCLEOTIDE SEQUENCE [LARGE SCALE GENOMIC DNA]</scope>
    <source>
        <strain evidence="1">CM1030</strain>
        <tissue evidence="1">Blood</tissue>
    </source>
</reference>
<feature type="non-terminal residue" evidence="1">
    <location>
        <position position="51"/>
    </location>
</feature>
<gene>
    <name evidence="1" type="ORF">M9458_052915</name>
</gene>
<keyword evidence="2" id="KW-1185">Reference proteome</keyword>
<name>A0ABD0MRY9_CIRMR</name>
<proteinExistence type="predicted"/>
<dbReference type="Proteomes" id="UP001529510">
    <property type="component" value="Unassembled WGS sequence"/>
</dbReference>
<comment type="caution">
    <text evidence="1">The sequence shown here is derived from an EMBL/GenBank/DDBJ whole genome shotgun (WGS) entry which is preliminary data.</text>
</comment>
<accession>A0ABD0MRY9</accession>